<protein>
    <submittedName>
        <fullName evidence="8">SELPB protein</fullName>
    </submittedName>
</protein>
<dbReference type="OrthoDB" id="6134775at2759"/>
<organism evidence="8 9">
    <name type="scientific">Bucorvus abyssinicus</name>
    <name type="common">Northern ground-hornbill</name>
    <name type="synonym">Abyssinian ground-hornbill</name>
    <dbReference type="NCBI Taxonomy" id="153643"/>
    <lineage>
        <taxon>Eukaryota</taxon>
        <taxon>Metazoa</taxon>
        <taxon>Chordata</taxon>
        <taxon>Craniata</taxon>
        <taxon>Vertebrata</taxon>
        <taxon>Euteleostomi</taxon>
        <taxon>Archelosauria</taxon>
        <taxon>Archosauria</taxon>
        <taxon>Dinosauria</taxon>
        <taxon>Saurischia</taxon>
        <taxon>Theropoda</taxon>
        <taxon>Coelurosauria</taxon>
        <taxon>Aves</taxon>
        <taxon>Neognathae</taxon>
        <taxon>Neoaves</taxon>
        <taxon>Telluraves</taxon>
        <taxon>Coraciimorphae</taxon>
        <taxon>Bucerotiformes</taxon>
        <taxon>Bucorvidae</taxon>
        <taxon>Bucorvus</taxon>
    </lineage>
</organism>
<keyword evidence="3" id="KW-0732">Signal</keyword>
<dbReference type="AlphaFoldDB" id="A0A7K4YUE2"/>
<evidence type="ECO:0000259" key="7">
    <source>
        <dbReference type="Pfam" id="PF04592"/>
    </source>
</evidence>
<feature type="compositionally biased region" description="Basic residues" evidence="6">
    <location>
        <begin position="125"/>
        <end position="136"/>
    </location>
</feature>
<dbReference type="Pfam" id="PF04592">
    <property type="entry name" value="SelP_N"/>
    <property type="match status" value="1"/>
</dbReference>
<evidence type="ECO:0000313" key="8">
    <source>
        <dbReference type="EMBL" id="NWR62723.1"/>
    </source>
</evidence>
<name>A0A7K4YUE2_BUCAB</name>
<dbReference type="PANTHER" id="PTHR10105:SF4">
    <property type="entry name" value="SELENOPROTEIN P2"/>
    <property type="match status" value="1"/>
</dbReference>
<dbReference type="GO" id="GO:0008430">
    <property type="term" value="F:selenium binding"/>
    <property type="evidence" value="ECO:0007669"/>
    <property type="project" value="InterPro"/>
</dbReference>
<feature type="domain" description="Selenoprotein P N-terminal" evidence="7">
    <location>
        <begin position="1"/>
        <end position="176"/>
    </location>
</feature>
<proteinExistence type="predicted"/>
<dbReference type="GO" id="GO:0005576">
    <property type="term" value="C:extracellular region"/>
    <property type="evidence" value="ECO:0007669"/>
    <property type="project" value="UniProtKB-SubCell"/>
</dbReference>
<feature type="non-terminal residue" evidence="8">
    <location>
        <position position="179"/>
    </location>
</feature>
<keyword evidence="2" id="KW-0964">Secreted</keyword>
<dbReference type="EMBL" id="VYZL01003900">
    <property type="protein sequence ID" value="NWR62723.1"/>
    <property type="molecule type" value="Genomic_DNA"/>
</dbReference>
<keyword evidence="4" id="KW-0712">Selenocysteine</keyword>
<keyword evidence="5" id="KW-0325">Glycoprotein</keyword>
<feature type="compositionally biased region" description="Basic and acidic residues" evidence="6">
    <location>
        <begin position="162"/>
        <end position="179"/>
    </location>
</feature>
<evidence type="ECO:0000256" key="6">
    <source>
        <dbReference type="SAM" id="MobiDB-lite"/>
    </source>
</evidence>
<gene>
    <name evidence="8" type="primary">Sepp1b</name>
    <name evidence="8" type="ORF">BUCABY_R15980</name>
</gene>
<evidence type="ECO:0000256" key="4">
    <source>
        <dbReference type="ARBA" id="ARBA00022933"/>
    </source>
</evidence>
<reference evidence="8 9" key="1">
    <citation type="submission" date="2019-09" db="EMBL/GenBank/DDBJ databases">
        <title>Bird 10,000 Genomes (B10K) Project - Family phase.</title>
        <authorList>
            <person name="Zhang G."/>
        </authorList>
    </citation>
    <scope>NUCLEOTIDE SEQUENCE [LARGE SCALE GENOMIC DNA]</scope>
    <source>
        <strain evidence="8">B10K-DU-012-80</strain>
    </source>
</reference>
<feature type="compositionally biased region" description="Basic and acidic residues" evidence="6">
    <location>
        <begin position="115"/>
        <end position="124"/>
    </location>
</feature>
<feature type="compositionally biased region" description="Basic and acidic residues" evidence="6">
    <location>
        <begin position="137"/>
        <end position="154"/>
    </location>
</feature>
<evidence type="ECO:0000256" key="1">
    <source>
        <dbReference type="ARBA" id="ARBA00004613"/>
    </source>
</evidence>
<feature type="region of interest" description="Disordered" evidence="6">
    <location>
        <begin position="114"/>
        <end position="179"/>
    </location>
</feature>
<comment type="caution">
    <text evidence="8">The sequence shown here is derived from an EMBL/GenBank/DDBJ whole genome shotgun (WGS) entry which is preliminary data.</text>
</comment>
<dbReference type="InterPro" id="IPR007671">
    <property type="entry name" value="Selenoprotein-P_N"/>
</dbReference>
<evidence type="ECO:0000256" key="2">
    <source>
        <dbReference type="ARBA" id="ARBA00022525"/>
    </source>
</evidence>
<feature type="non-terminal residue" evidence="8">
    <location>
        <position position="1"/>
    </location>
</feature>
<evidence type="ECO:0000256" key="5">
    <source>
        <dbReference type="ARBA" id="ARBA00023180"/>
    </source>
</evidence>
<accession>A0A7K4YUE2</accession>
<keyword evidence="9" id="KW-1185">Reference proteome</keyword>
<dbReference type="PANTHER" id="PTHR10105">
    <property type="entry name" value="SELENOPROTEIN P"/>
    <property type="match status" value="1"/>
</dbReference>
<sequence>MIVNEKGLLSRAMFGELERQAPPGVPVFQPEPEEPDVWQVLGGDKDDFLVYDRCGRLAFHIQLPYSFLHFPFVESAIRFTHSKDFCGNCSLYPNTTQEANSTMEVPVTLSPLAEQEEKVSENPIHKHNPLHPHHHHEVSSERATDPSGDHEPATHAHHHHGDRGQPHPEKKKQEEGNEH</sequence>
<evidence type="ECO:0000256" key="3">
    <source>
        <dbReference type="ARBA" id="ARBA00022729"/>
    </source>
</evidence>
<comment type="subcellular location">
    <subcellularLocation>
        <location evidence="1">Secreted</location>
    </subcellularLocation>
</comment>
<dbReference type="InterPro" id="IPR037941">
    <property type="entry name" value="SeP"/>
</dbReference>
<evidence type="ECO:0000313" key="9">
    <source>
        <dbReference type="Proteomes" id="UP000551127"/>
    </source>
</evidence>
<dbReference type="Proteomes" id="UP000551127">
    <property type="component" value="Unassembled WGS sequence"/>
</dbReference>
<dbReference type="GO" id="GO:0001887">
    <property type="term" value="P:selenium compound metabolic process"/>
    <property type="evidence" value="ECO:0007669"/>
    <property type="project" value="TreeGrafter"/>
</dbReference>